<reference evidence="2" key="1">
    <citation type="submission" date="2017-06" db="EMBL/GenBank/DDBJ databases">
        <title>Novel phages from South African skin metaviromes.</title>
        <authorList>
            <person name="van Zyl L.J."/>
            <person name="Abrahams Y."/>
            <person name="Stander E.A."/>
            <person name="Kirby B.M."/>
            <person name="Clavaud C."/>
            <person name="Farcet C."/>
            <person name="Breton L."/>
            <person name="Trindade M.I."/>
        </authorList>
    </citation>
    <scope>NUCLEOTIDE SEQUENCE</scope>
</reference>
<protein>
    <submittedName>
        <fullName evidence="2">Uncharacterized protein</fullName>
    </submittedName>
</protein>
<evidence type="ECO:0000313" key="2">
    <source>
        <dbReference type="EMBL" id="ASN69537.1"/>
    </source>
</evidence>
<evidence type="ECO:0000256" key="1">
    <source>
        <dbReference type="SAM" id="MobiDB-lite"/>
    </source>
</evidence>
<organism evidence="2">
    <name type="scientific">uncultured Caudovirales phage</name>
    <dbReference type="NCBI Taxonomy" id="2100421"/>
    <lineage>
        <taxon>Viruses</taxon>
        <taxon>Duplodnaviria</taxon>
        <taxon>Heunggongvirae</taxon>
        <taxon>Uroviricota</taxon>
        <taxon>Caudoviricetes</taxon>
        <taxon>Peduoviridae</taxon>
        <taxon>Maltschvirus</taxon>
        <taxon>Maltschvirus maltsch</taxon>
    </lineage>
</organism>
<sequence length="66" mass="7571">MKEEIKQALALEITKVIITNKDPLNNDLESAELWVNTFKEALESVNRANRGNMPPRDQRSPIKTSY</sequence>
<proteinExistence type="predicted"/>
<gene>
    <name evidence="2" type="ORF">2F2_2</name>
</gene>
<accession>A0A2H4J892</accession>
<feature type="region of interest" description="Disordered" evidence="1">
    <location>
        <begin position="46"/>
        <end position="66"/>
    </location>
</feature>
<name>A0A2H4J892_9CAUD</name>
<dbReference type="EMBL" id="MF417892">
    <property type="protein sequence ID" value="ASN69537.1"/>
    <property type="molecule type" value="Genomic_DNA"/>
</dbReference>